<dbReference type="PROSITE" id="PS52004">
    <property type="entry name" value="KS3_2"/>
    <property type="match status" value="1"/>
</dbReference>
<dbReference type="PANTHER" id="PTHR43775:SF37">
    <property type="entry name" value="SI:DKEY-61P9.11"/>
    <property type="match status" value="1"/>
</dbReference>
<comment type="caution">
    <text evidence="5">The sequence shown here is derived from an EMBL/GenBank/DDBJ whole genome shotgun (WGS) entry which is preliminary data.</text>
</comment>
<dbReference type="InterPro" id="IPR014031">
    <property type="entry name" value="Ketoacyl_synth_C"/>
</dbReference>
<proteinExistence type="inferred from homology"/>
<dbReference type="Pfam" id="PF02801">
    <property type="entry name" value="Ketoacyl-synt_C"/>
    <property type="match status" value="1"/>
</dbReference>
<organism evidence="5 6">
    <name type="scientific">Effrenium voratum</name>
    <dbReference type="NCBI Taxonomy" id="2562239"/>
    <lineage>
        <taxon>Eukaryota</taxon>
        <taxon>Sar</taxon>
        <taxon>Alveolata</taxon>
        <taxon>Dinophyceae</taxon>
        <taxon>Suessiales</taxon>
        <taxon>Symbiodiniaceae</taxon>
        <taxon>Effrenium</taxon>
    </lineage>
</organism>
<dbReference type="CDD" id="cd00833">
    <property type="entry name" value="PKS"/>
    <property type="match status" value="1"/>
</dbReference>
<protein>
    <recommendedName>
        <fullName evidence="4">Ketosynthase family 3 (KS3) domain-containing protein</fullName>
    </recommendedName>
</protein>
<dbReference type="Gene3D" id="3.40.47.10">
    <property type="match status" value="1"/>
</dbReference>
<evidence type="ECO:0000256" key="3">
    <source>
        <dbReference type="RuleBase" id="RU003694"/>
    </source>
</evidence>
<reference evidence="5" key="1">
    <citation type="submission" date="2023-08" db="EMBL/GenBank/DDBJ databases">
        <authorList>
            <person name="Chen Y."/>
            <person name="Shah S."/>
            <person name="Dougan E. K."/>
            <person name="Thang M."/>
            <person name="Chan C."/>
        </authorList>
    </citation>
    <scope>NUCLEOTIDE SEQUENCE</scope>
</reference>
<dbReference type="InterPro" id="IPR016039">
    <property type="entry name" value="Thiolase-like"/>
</dbReference>
<dbReference type="SMART" id="SM00825">
    <property type="entry name" value="PKS_KS"/>
    <property type="match status" value="1"/>
</dbReference>
<evidence type="ECO:0000256" key="1">
    <source>
        <dbReference type="ARBA" id="ARBA00022450"/>
    </source>
</evidence>
<feature type="domain" description="Ketosynthase family 3 (KS3)" evidence="4">
    <location>
        <begin position="266"/>
        <end position="700"/>
    </location>
</feature>
<gene>
    <name evidence="5" type="ORF">EVOR1521_LOCUS23204</name>
</gene>
<dbReference type="Pfam" id="PF00109">
    <property type="entry name" value="ketoacyl-synt"/>
    <property type="match status" value="1"/>
</dbReference>
<comment type="similarity">
    <text evidence="3">Belongs to the thiolase-like superfamily. Beta-ketoacyl-ACP synthases family.</text>
</comment>
<dbReference type="InterPro" id="IPR014030">
    <property type="entry name" value="Ketoacyl_synth_N"/>
</dbReference>
<evidence type="ECO:0000259" key="4">
    <source>
        <dbReference type="PROSITE" id="PS52004"/>
    </source>
</evidence>
<keyword evidence="2" id="KW-0597">Phosphoprotein</keyword>
<dbReference type="GO" id="GO:0006633">
    <property type="term" value="P:fatty acid biosynthetic process"/>
    <property type="evidence" value="ECO:0007669"/>
    <property type="project" value="TreeGrafter"/>
</dbReference>
<evidence type="ECO:0000256" key="2">
    <source>
        <dbReference type="ARBA" id="ARBA00022553"/>
    </source>
</evidence>
<dbReference type="GO" id="GO:0004312">
    <property type="term" value="F:fatty acid synthase activity"/>
    <property type="evidence" value="ECO:0007669"/>
    <property type="project" value="TreeGrafter"/>
</dbReference>
<keyword evidence="6" id="KW-1185">Reference proteome</keyword>
<keyword evidence="3" id="KW-0808">Transferase</keyword>
<dbReference type="AlphaFoldDB" id="A0AA36J719"/>
<dbReference type="InterPro" id="IPR020841">
    <property type="entry name" value="PKS_Beta-ketoAc_synthase_dom"/>
</dbReference>
<evidence type="ECO:0000313" key="6">
    <source>
        <dbReference type="Proteomes" id="UP001178507"/>
    </source>
</evidence>
<name>A0AA36J719_9DINO</name>
<keyword evidence="1" id="KW-0596">Phosphopantetheine</keyword>
<dbReference type="InterPro" id="IPR050091">
    <property type="entry name" value="PKS_NRPS_Biosynth_Enz"/>
</dbReference>
<sequence>MAPRRGLQVQYHVRAGRDPKETFDAAARYAAFHGFCCIETEAQDAGPALAEARGMEGFLKEPPEIVIDGLLGEDGSARIAALDESEGALKRLDGLLGTFASGLAACDSAGEVGVRDAERSPVLLHEASMADHEYPAITEVEAEAWLPIFLRQRLMLILFLGPGRGTLELQPYDEEGCPMRVATEPGMLCAVRADLLWRRFSCAPGVHSYALSCFLLRREGAAAGDIARTPVAERLDTWLLRRIEALAEKGNDPRWQYSLDHMYHKEEQYAVRGLANKISVNWDPYYFTNALLSGSDFVTEVPHTRWDHNTYFSSEPDSWKMMKVSCYHSSFVDGMELFDARFFRIAPAEVKSMDPMQRQILEVGYAALHAAGHNTKTLLQSLTAIFVGSPTSEWTMIDTGPEESGGCAQRSAGTGVAASIMSNRFSFVFGMNGPSVTFDTDASTSLVVLDAGVVALDGRRTQATMSSCTGVVAVLTPLTWLGRIALGHLTKLGRCFTYDQCCDGWSKSEHVASCVVDMLTNTVDGLLVEDDRPYVGTVAGVAVTHMGQAATLGTPHGPAVQKAVLDACRQSGLSCTSVDAMECNGDALPLNDAVEVHSIRAALQAGIDRIPLQAATVKSGVGNGLQAAALAGLIKVLLGQRKGMMHLTQHLHQIHPLLQDAQEQNVMFASENLSFYTRSSVHGITAMGWGGTLGCVMCTGSTAEYYRPVSSRTSPLMLWLGGGGSAPTPQKAYYLVGSWNRWGEGIAMEEEAFGIYVATLEMRQSLEEFCISVDGKAVLQPDPHWTQSGSRAFYHEQPGKSGKGWSIQAEAGSQFQVRLLVSGKWQVVTWERTKGQHAIQQS</sequence>
<dbReference type="SUPFAM" id="SSF53901">
    <property type="entry name" value="Thiolase-like"/>
    <property type="match status" value="2"/>
</dbReference>
<evidence type="ECO:0000313" key="5">
    <source>
        <dbReference type="EMBL" id="CAJ1399714.1"/>
    </source>
</evidence>
<dbReference type="PANTHER" id="PTHR43775">
    <property type="entry name" value="FATTY ACID SYNTHASE"/>
    <property type="match status" value="1"/>
</dbReference>
<accession>A0AA36J719</accession>
<dbReference type="EMBL" id="CAUJNA010003345">
    <property type="protein sequence ID" value="CAJ1399714.1"/>
    <property type="molecule type" value="Genomic_DNA"/>
</dbReference>
<dbReference type="Proteomes" id="UP001178507">
    <property type="component" value="Unassembled WGS sequence"/>
</dbReference>